<evidence type="ECO:0000313" key="3">
    <source>
        <dbReference type="EMBL" id="PPK61002.1"/>
    </source>
</evidence>
<evidence type="ECO:0000313" key="4">
    <source>
        <dbReference type="Proteomes" id="UP000239203"/>
    </source>
</evidence>
<dbReference type="Proteomes" id="UP000239203">
    <property type="component" value="Unassembled WGS sequence"/>
</dbReference>
<proteinExistence type="predicted"/>
<evidence type="ECO:0000256" key="1">
    <source>
        <dbReference type="SAM" id="MobiDB-lite"/>
    </source>
</evidence>
<dbReference type="OrthoDB" id="4501073at2"/>
<feature type="transmembrane region" description="Helical" evidence="2">
    <location>
        <begin position="233"/>
        <end position="252"/>
    </location>
</feature>
<protein>
    <submittedName>
        <fullName evidence="3">Uncharacterized protein</fullName>
    </submittedName>
</protein>
<organism evidence="3 4">
    <name type="scientific">Actinokineospora auranticolor</name>
    <dbReference type="NCBI Taxonomy" id="155976"/>
    <lineage>
        <taxon>Bacteria</taxon>
        <taxon>Bacillati</taxon>
        <taxon>Actinomycetota</taxon>
        <taxon>Actinomycetes</taxon>
        <taxon>Pseudonocardiales</taxon>
        <taxon>Pseudonocardiaceae</taxon>
        <taxon>Actinokineospora</taxon>
    </lineage>
</organism>
<evidence type="ECO:0000256" key="2">
    <source>
        <dbReference type="SAM" id="Phobius"/>
    </source>
</evidence>
<feature type="transmembrane region" description="Helical" evidence="2">
    <location>
        <begin position="258"/>
        <end position="279"/>
    </location>
</feature>
<dbReference type="AlphaFoldDB" id="A0A2S6GBM6"/>
<keyword evidence="2" id="KW-0472">Membrane</keyword>
<feature type="transmembrane region" description="Helical" evidence="2">
    <location>
        <begin position="392"/>
        <end position="410"/>
    </location>
</feature>
<comment type="caution">
    <text evidence="3">The sequence shown here is derived from an EMBL/GenBank/DDBJ whole genome shotgun (WGS) entry which is preliminary data.</text>
</comment>
<gene>
    <name evidence="3" type="ORF">CLV40_14516</name>
</gene>
<dbReference type="EMBL" id="PTIX01000045">
    <property type="protein sequence ID" value="PPK61002.1"/>
    <property type="molecule type" value="Genomic_DNA"/>
</dbReference>
<reference evidence="3 4" key="1">
    <citation type="submission" date="2018-02" db="EMBL/GenBank/DDBJ databases">
        <title>Genomic Encyclopedia of Archaeal and Bacterial Type Strains, Phase II (KMG-II): from individual species to whole genera.</title>
        <authorList>
            <person name="Goeker M."/>
        </authorList>
    </citation>
    <scope>NUCLEOTIDE SEQUENCE [LARGE SCALE GENOMIC DNA]</scope>
    <source>
        <strain evidence="3 4">YU 961-1</strain>
    </source>
</reference>
<keyword evidence="4" id="KW-1185">Reference proteome</keyword>
<keyword evidence="2" id="KW-1133">Transmembrane helix</keyword>
<name>A0A2S6GBM6_9PSEU</name>
<sequence>MTIDDFSVATVINTVDGDTQVGQQIGVVYGDNTVHRHEYYHYNSADPPERKLEVAINHLRGRSSARIAEEILAELVKLGHIDSKTLYYYALALLSGRSINDLDRRVRDSFSWCRDHARTLPLDSWLESLDVVAFLVDGVVAQGLDTERDKRFVAGLSQTYAPLPEDRRDEIATHLEFVLSGAIQDHLDAVETTRIAKERMGNDRVRRTPLYFEPEPAEPHPLAPAPTPLDRKALRHAVLGAVVVCVGAYFTVSDATAKVLGVLAALLCAVGGLLVLRFGHHLALRTARLRASRTDVGLPAGPAPDHTGEEGAPPSADKFATDVRKRVDQGFNEGPGGGERLRALLAARLVVLFRETAVEPARLLWLTRWHARRAACGTGIAPVPDDTVGQHLGMVLGIAIYGLGTAVGPLWAGAGWFWSALLIAGGWFAGRNSVDLRVTRHRDGDERERNLRLFDEERREHARWVAYLAANRPDEHEIAHWFDLDRSYLRSTALKRSGLTNRDLFTHVILATRAPYSRRARVLHGPPRYTEYHLHLFLLTDNGVRVIRLRLNFLTGEYGHEKREVFHYDKVASARVEERGTRVEEDHPGARPNRGRGRTLEVTLVNGKDIAKVTEQFEAAEVTDLEGEDYLIQLATETSGISWAQHVLEAVAAEGREWISKERTRRHHRFQQWRLIGAATGSDDGAIG</sequence>
<dbReference type="RefSeq" id="WP_104483595.1">
    <property type="nucleotide sequence ID" value="NZ_CP154825.1"/>
</dbReference>
<feature type="region of interest" description="Disordered" evidence="1">
    <location>
        <begin position="295"/>
        <end position="317"/>
    </location>
</feature>
<accession>A0A2S6GBM6</accession>
<keyword evidence="2" id="KW-0812">Transmembrane</keyword>